<keyword evidence="1" id="KW-0472">Membrane</keyword>
<dbReference type="Pfam" id="PF04938">
    <property type="entry name" value="SIP1"/>
    <property type="match status" value="1"/>
</dbReference>
<evidence type="ECO:0000256" key="1">
    <source>
        <dbReference type="SAM" id="Phobius"/>
    </source>
</evidence>
<feature type="transmembrane region" description="Helical" evidence="1">
    <location>
        <begin position="354"/>
        <end position="376"/>
    </location>
</feature>
<dbReference type="AlphaFoldDB" id="A0A8H2ZG88"/>
<dbReference type="GO" id="GO:0030532">
    <property type="term" value="C:small nuclear ribonucleoprotein complex"/>
    <property type="evidence" value="ECO:0007669"/>
    <property type="project" value="InterPro"/>
</dbReference>
<accession>A0A8H2ZG88</accession>
<dbReference type="RefSeq" id="XP_041405122.1">
    <property type="nucleotide sequence ID" value="XM_041549188.1"/>
</dbReference>
<gene>
    <name evidence="2" type="ORF">KABA2_02S11396</name>
</gene>
<dbReference type="InterPro" id="IPR023251">
    <property type="entry name" value="Brr1"/>
</dbReference>
<keyword evidence="1" id="KW-1133">Transmembrane helix</keyword>
<keyword evidence="1" id="KW-0812">Transmembrane</keyword>
<dbReference type="OrthoDB" id="428895at2759"/>
<keyword evidence="3" id="KW-1185">Reference proteome</keyword>
<sequence length="395" mass="45452">MENKKSSASVDPTFGQAPVFALNDEDVNPLAIQYLKDVRREALTTNATNYKGVSQRSSKFLADIYDDEPNSNPKLNSESQDIVNLGERSVDDLVTDATFNTPDTMRNYPTEQTSSELPTRLKKFNENSGQWLAWFKKSKTKILDSAFTTQGYDDDILNLLLFYLKQHLNESKDRNTGIETHLHNLLKDHNVSDEILSSNSWTIDETWITPTLSRLRSMRIRDIDDIKACLLGDYRSKKPRNYDQWTRFIRENEPNSSMFTTMVTQDDIWIIFKFMKQNWLKVMMKTPENFARTGMWLLYSMFYLSEDLNSTQISTLRDFAKKCQRLYLDKLVLHSQAGEGDQISLHEIKLPSEMIVLGILPPISGLAVIELVMVVISQIFGQKDLVAWTAIVQMG</sequence>
<evidence type="ECO:0000313" key="3">
    <source>
        <dbReference type="Proteomes" id="UP000644660"/>
    </source>
</evidence>
<comment type="caution">
    <text evidence="2">The sequence shown here is derived from an EMBL/GenBank/DDBJ whole genome shotgun (WGS) entry which is preliminary data.</text>
</comment>
<name>A0A8H2ZG88_9SACH</name>
<dbReference type="InterPro" id="IPR035426">
    <property type="entry name" value="Gemin2/Brr1"/>
</dbReference>
<reference evidence="2 3" key="1">
    <citation type="submission" date="2020-05" db="EMBL/GenBank/DDBJ databases">
        <authorList>
            <person name="Casaregola S."/>
            <person name="Devillers H."/>
            <person name="Grondin C."/>
        </authorList>
    </citation>
    <scope>NUCLEOTIDE SEQUENCE [LARGE SCALE GENOMIC DNA]</scope>
    <source>
        <strain evidence="2 3">CLIB 1767</strain>
    </source>
</reference>
<evidence type="ECO:0000313" key="2">
    <source>
        <dbReference type="EMBL" id="CAB4253084.1"/>
    </source>
</evidence>
<dbReference type="Proteomes" id="UP000644660">
    <property type="component" value="Unassembled WGS sequence"/>
</dbReference>
<organism evidence="2 3">
    <name type="scientific">Maudiozyma barnettii</name>
    <dbReference type="NCBI Taxonomy" id="61262"/>
    <lineage>
        <taxon>Eukaryota</taxon>
        <taxon>Fungi</taxon>
        <taxon>Dikarya</taxon>
        <taxon>Ascomycota</taxon>
        <taxon>Saccharomycotina</taxon>
        <taxon>Saccharomycetes</taxon>
        <taxon>Saccharomycetales</taxon>
        <taxon>Saccharomycetaceae</taxon>
        <taxon>Maudiozyma</taxon>
    </lineage>
</organism>
<dbReference type="EMBL" id="CAEFZW010000002">
    <property type="protein sequence ID" value="CAB4253084.1"/>
    <property type="molecule type" value="Genomic_DNA"/>
</dbReference>
<proteinExistence type="predicted"/>
<dbReference type="PRINTS" id="PR02039">
    <property type="entry name" value="SPLICEFRBRR1"/>
</dbReference>
<dbReference type="GO" id="GO:0000387">
    <property type="term" value="P:spliceosomal snRNP assembly"/>
    <property type="evidence" value="ECO:0007669"/>
    <property type="project" value="InterPro"/>
</dbReference>
<protein>
    <submittedName>
        <fullName evidence="2">Similar to Saccharomyces cerevisiae YPR057W BRR1 snRNP protein component of spliceosomal snRNPs, required for pre-mRNA splicing and snRNP biogenesis</fullName>
    </submittedName>
</protein>
<dbReference type="GeneID" id="64856237"/>
<dbReference type="Gene3D" id="1.20.58.1070">
    <property type="match status" value="1"/>
</dbReference>